<evidence type="ECO:0000256" key="5">
    <source>
        <dbReference type="ARBA" id="ARBA00022454"/>
    </source>
</evidence>
<dbReference type="InterPro" id="IPR037138">
    <property type="entry name" value="His_deacetylse_dom_sf"/>
</dbReference>
<keyword evidence="5" id="KW-0158">Chromosome</keyword>
<keyword evidence="11 17" id="KW-0805">Transcription regulation</keyword>
<dbReference type="PANTHER" id="PTHR10625:SF14">
    <property type="entry name" value="HISTONE DEACETYLASE 8"/>
    <property type="match status" value="1"/>
</dbReference>
<evidence type="ECO:0000256" key="8">
    <source>
        <dbReference type="ARBA" id="ARBA00022723"/>
    </source>
</evidence>
<proteinExistence type="inferred from homology"/>
<evidence type="ECO:0000256" key="19">
    <source>
        <dbReference type="PIRSR" id="PIRSR037913-2"/>
    </source>
</evidence>
<evidence type="ECO:0000256" key="15">
    <source>
        <dbReference type="ARBA" id="ARBA00049193"/>
    </source>
</evidence>
<dbReference type="AlphaFoldDB" id="A0AAV6UUP2"/>
<organism evidence="22 23">
    <name type="scientific">Oedothorax gibbosus</name>
    <dbReference type="NCBI Taxonomy" id="931172"/>
    <lineage>
        <taxon>Eukaryota</taxon>
        <taxon>Metazoa</taxon>
        <taxon>Ecdysozoa</taxon>
        <taxon>Arthropoda</taxon>
        <taxon>Chelicerata</taxon>
        <taxon>Arachnida</taxon>
        <taxon>Araneae</taxon>
        <taxon>Araneomorphae</taxon>
        <taxon>Entelegynae</taxon>
        <taxon>Araneoidea</taxon>
        <taxon>Linyphiidae</taxon>
        <taxon>Erigoninae</taxon>
        <taxon>Oedothorax</taxon>
    </lineage>
</organism>
<dbReference type="GO" id="GO:0141221">
    <property type="term" value="F:histone deacetylase activity, hydrolytic mechanism"/>
    <property type="evidence" value="ECO:0007669"/>
    <property type="project" value="UniProtKB-EC"/>
</dbReference>
<keyword evidence="13 17" id="KW-0539">Nucleus</keyword>
<evidence type="ECO:0000256" key="20">
    <source>
        <dbReference type="PIRSR" id="PIRSR037913-3"/>
    </source>
</evidence>
<evidence type="ECO:0000256" key="11">
    <source>
        <dbReference type="ARBA" id="ARBA00023015"/>
    </source>
</evidence>
<accession>A0AAV6UUP2</accession>
<evidence type="ECO:0000256" key="12">
    <source>
        <dbReference type="ARBA" id="ARBA00023163"/>
    </source>
</evidence>
<evidence type="ECO:0000256" key="2">
    <source>
        <dbReference type="ARBA" id="ARBA00004123"/>
    </source>
</evidence>
<feature type="active site" description="Proton acceptor" evidence="18">
    <location>
        <position position="164"/>
    </location>
</feature>
<keyword evidence="7" id="KW-0678">Repressor</keyword>
<feature type="binding site" evidence="19">
    <location>
        <position position="172"/>
    </location>
    <ligand>
        <name>substrate</name>
    </ligand>
</feature>
<dbReference type="Proteomes" id="UP000827092">
    <property type="component" value="Unassembled WGS sequence"/>
</dbReference>
<evidence type="ECO:0000313" key="22">
    <source>
        <dbReference type="EMBL" id="KAG8187241.1"/>
    </source>
</evidence>
<keyword evidence="10 17" id="KW-0156">Chromatin regulator</keyword>
<comment type="similarity">
    <text evidence="17">Belongs to the histone deacetylase family. HD Type 1 subfamily.</text>
</comment>
<dbReference type="EC" id="3.5.1.98" evidence="17"/>
<evidence type="ECO:0000313" key="23">
    <source>
        <dbReference type="Proteomes" id="UP000827092"/>
    </source>
</evidence>
<comment type="cofactor">
    <cofactor evidence="1">
        <name>a divalent metal cation</name>
        <dbReference type="ChEBI" id="CHEBI:60240"/>
    </cofactor>
</comment>
<feature type="binding site" evidence="19">
    <location>
        <position position="348"/>
    </location>
    <ligand>
        <name>substrate</name>
    </ligand>
</feature>
<evidence type="ECO:0000256" key="13">
    <source>
        <dbReference type="ARBA" id="ARBA00023242"/>
    </source>
</evidence>
<keyword evidence="9 17" id="KW-0378">Hydrolase</keyword>
<keyword evidence="23" id="KW-1185">Reference proteome</keyword>
<dbReference type="InterPro" id="IPR003084">
    <property type="entry name" value="HDAC_I/II"/>
</dbReference>
<dbReference type="PRINTS" id="PR01270">
    <property type="entry name" value="HDASUPER"/>
</dbReference>
<keyword evidence="12 17" id="KW-0804">Transcription</keyword>
<comment type="catalytic activity">
    <reaction evidence="14">
        <text>N(6)-acetyl-L-lysyl-[protein] + H2O = L-lysyl-[protein] + acetate</text>
        <dbReference type="Rhea" id="RHEA:58108"/>
        <dbReference type="Rhea" id="RHEA-COMP:9752"/>
        <dbReference type="Rhea" id="RHEA-COMP:10731"/>
        <dbReference type="ChEBI" id="CHEBI:15377"/>
        <dbReference type="ChEBI" id="CHEBI:29969"/>
        <dbReference type="ChEBI" id="CHEBI:30089"/>
        <dbReference type="ChEBI" id="CHEBI:61930"/>
    </reaction>
    <physiologicalReaction direction="left-to-right" evidence="14">
        <dbReference type="Rhea" id="RHEA:58109"/>
    </physiologicalReaction>
</comment>
<evidence type="ECO:0000256" key="3">
    <source>
        <dbReference type="ARBA" id="ARBA00004286"/>
    </source>
</evidence>
<protein>
    <recommendedName>
        <fullName evidence="17">Histone deacetylase</fullName>
        <ecNumber evidence="17">3.5.1.98</ecNumber>
    </recommendedName>
</protein>
<comment type="catalytic activity">
    <reaction evidence="16">
        <text>N(6)-acetyl-L-lysyl-[histone] + H2O = L-lysyl-[histone] + acetate</text>
        <dbReference type="Rhea" id="RHEA:58196"/>
        <dbReference type="Rhea" id="RHEA-COMP:9845"/>
        <dbReference type="Rhea" id="RHEA-COMP:11338"/>
        <dbReference type="ChEBI" id="CHEBI:15377"/>
        <dbReference type="ChEBI" id="CHEBI:29969"/>
        <dbReference type="ChEBI" id="CHEBI:30089"/>
        <dbReference type="ChEBI" id="CHEBI:61930"/>
        <dbReference type="EC" id="3.5.1.98"/>
    </reaction>
    <physiologicalReaction direction="left-to-right" evidence="16">
        <dbReference type="Rhea" id="RHEA:58197"/>
    </physiologicalReaction>
</comment>
<dbReference type="PIRSF" id="PIRSF037913">
    <property type="entry name" value="His_deacetylse_1"/>
    <property type="match status" value="1"/>
</dbReference>
<name>A0AAV6UUP2_9ARAC</name>
<dbReference type="EMBL" id="JAFNEN010000276">
    <property type="protein sequence ID" value="KAG8187241.1"/>
    <property type="molecule type" value="Genomic_DNA"/>
</dbReference>
<gene>
    <name evidence="22" type="ORF">JTE90_020669</name>
</gene>
<comment type="catalytic activity">
    <reaction evidence="15">
        <text>N(6)-(2E)-butenoyl-L-lysyl-[protein] + H2O = (2E)-2-butenoate + L-lysyl-[protein]</text>
        <dbReference type="Rhea" id="RHEA:69172"/>
        <dbReference type="Rhea" id="RHEA-COMP:9752"/>
        <dbReference type="Rhea" id="RHEA-COMP:13707"/>
        <dbReference type="ChEBI" id="CHEBI:15377"/>
        <dbReference type="ChEBI" id="CHEBI:29969"/>
        <dbReference type="ChEBI" id="CHEBI:35899"/>
        <dbReference type="ChEBI" id="CHEBI:137954"/>
    </reaction>
    <physiologicalReaction direction="left-to-right" evidence="15">
        <dbReference type="Rhea" id="RHEA:69173"/>
    </physiologicalReaction>
</comment>
<dbReference type="Gene3D" id="3.40.800.20">
    <property type="entry name" value="Histone deacetylase domain"/>
    <property type="match status" value="1"/>
</dbReference>
<reference evidence="22 23" key="1">
    <citation type="journal article" date="2022" name="Nat. Ecol. Evol.">
        <title>A masculinizing supergene underlies an exaggerated male reproductive morph in a spider.</title>
        <authorList>
            <person name="Hendrickx F."/>
            <person name="De Corte Z."/>
            <person name="Sonet G."/>
            <person name="Van Belleghem S.M."/>
            <person name="Kostlbacher S."/>
            <person name="Vangestel C."/>
        </authorList>
    </citation>
    <scope>NUCLEOTIDE SEQUENCE [LARGE SCALE GENOMIC DNA]</scope>
    <source>
        <strain evidence="22">W744_W776</strain>
    </source>
</reference>
<evidence type="ECO:0000256" key="7">
    <source>
        <dbReference type="ARBA" id="ARBA00022491"/>
    </source>
</evidence>
<dbReference type="GO" id="GO:0046872">
    <property type="term" value="F:metal ion binding"/>
    <property type="evidence" value="ECO:0007669"/>
    <property type="project" value="UniProtKB-KW"/>
</dbReference>
<dbReference type="GO" id="GO:0005634">
    <property type="term" value="C:nucleus"/>
    <property type="evidence" value="ECO:0007669"/>
    <property type="project" value="UniProtKB-SubCell"/>
</dbReference>
<evidence type="ECO:0000256" key="16">
    <source>
        <dbReference type="ARBA" id="ARBA00049416"/>
    </source>
</evidence>
<dbReference type="Pfam" id="PF00850">
    <property type="entry name" value="Hist_deacetyl"/>
    <property type="match status" value="1"/>
</dbReference>
<dbReference type="GO" id="GO:0031507">
    <property type="term" value="P:heterochromatin formation"/>
    <property type="evidence" value="ECO:0007669"/>
    <property type="project" value="TreeGrafter"/>
</dbReference>
<evidence type="ECO:0000256" key="14">
    <source>
        <dbReference type="ARBA" id="ARBA00049136"/>
    </source>
</evidence>
<dbReference type="InterPro" id="IPR023801">
    <property type="entry name" value="His_deacetylse_dom"/>
</dbReference>
<feature type="binding site" evidence="19">
    <location>
        <position position="122"/>
    </location>
    <ligand>
        <name>substrate</name>
    </ligand>
</feature>
<keyword evidence="6" id="KW-0963">Cytoplasm</keyword>
<dbReference type="InterPro" id="IPR023696">
    <property type="entry name" value="Ureohydrolase_dom_sf"/>
</dbReference>
<sequence>MENLSNDIQNRFCVNTDATSSNSQGQFSRLSVAYIHSLDFELHLNKHPRLLGTVSVTDNLIRAYQLLDYVTVIPPQLATFEELKTFHSEEYIEFLKKVNDLTEDDLLEEEEEEMEKYGIGYDCPFIPQIYDAASMIGGATVTAAKALLSGEFQVAVNWGGGWHHAKKDQADGFCYVNDIVLGILQLLQKYKRVLYVDIDLHHGDGVEEAFSHTSRVLCFSVHKNDVGFYPGTGLLHDIGHGKGKYYTINVPLFDGIQDSQYLELIIPLLSKAQKRFQPDVVVCQCGADTLAGDPFAAFNLTLKSPGECIKLIKSWNIPLLALVEVHKIGLWMNTISICGKNYNFSGGYNAVNTARCWTYLLSLLLDKTLEQDIPDHKFLMKYGPDYELQIFPKTMPNRNSVKHLKLITDTVLKNIDFIQPPSQEKE</sequence>
<dbReference type="GO" id="GO:0005694">
    <property type="term" value="C:chromosome"/>
    <property type="evidence" value="ECO:0007669"/>
    <property type="project" value="UniProtKB-SubCell"/>
</dbReference>
<evidence type="ECO:0000256" key="17">
    <source>
        <dbReference type="PIRNR" id="PIRNR037913"/>
    </source>
</evidence>
<evidence type="ECO:0000256" key="10">
    <source>
        <dbReference type="ARBA" id="ARBA00022853"/>
    </source>
</evidence>
<feature type="binding site" evidence="20">
    <location>
        <position position="199"/>
    </location>
    <ligand>
        <name>a divalent metal cation</name>
        <dbReference type="ChEBI" id="CHEBI:60240"/>
    </ligand>
</feature>
<feature type="domain" description="Histone deacetylase" evidence="21">
    <location>
        <begin position="56"/>
        <end position="318"/>
    </location>
</feature>
<keyword evidence="8 20" id="KW-0479">Metal-binding</keyword>
<dbReference type="SUPFAM" id="SSF52768">
    <property type="entry name" value="Arginase/deacetylase"/>
    <property type="match status" value="1"/>
</dbReference>
<evidence type="ECO:0000256" key="6">
    <source>
        <dbReference type="ARBA" id="ARBA00022490"/>
    </source>
</evidence>
<evidence type="ECO:0000259" key="21">
    <source>
        <dbReference type="Pfam" id="PF00850"/>
    </source>
</evidence>
<comment type="subcellular location">
    <subcellularLocation>
        <location evidence="3">Chromosome</location>
    </subcellularLocation>
    <subcellularLocation>
        <location evidence="4">Cytoplasm</location>
    </subcellularLocation>
    <subcellularLocation>
        <location evidence="2 17">Nucleus</location>
    </subcellularLocation>
</comment>
<comment type="caution">
    <text evidence="22">The sequence shown here is derived from an EMBL/GenBank/DDBJ whole genome shotgun (WGS) entry which is preliminary data.</text>
</comment>
<dbReference type="GO" id="GO:0005737">
    <property type="term" value="C:cytoplasm"/>
    <property type="evidence" value="ECO:0007669"/>
    <property type="project" value="UniProtKB-SubCell"/>
</dbReference>
<feature type="binding site" evidence="20">
    <location>
        <position position="288"/>
    </location>
    <ligand>
        <name>a divalent metal cation</name>
        <dbReference type="ChEBI" id="CHEBI:60240"/>
    </ligand>
</feature>
<evidence type="ECO:0000256" key="4">
    <source>
        <dbReference type="ARBA" id="ARBA00004496"/>
    </source>
</evidence>
<dbReference type="PRINTS" id="PR01271">
    <property type="entry name" value="HISDACETLASE"/>
</dbReference>
<evidence type="ECO:0000256" key="18">
    <source>
        <dbReference type="PIRSR" id="PIRSR037913-1"/>
    </source>
</evidence>
<evidence type="ECO:0000256" key="9">
    <source>
        <dbReference type="ARBA" id="ARBA00022801"/>
    </source>
</evidence>
<feature type="binding site" evidence="20">
    <location>
        <position position="201"/>
    </location>
    <ligand>
        <name>a divalent metal cation</name>
        <dbReference type="ChEBI" id="CHEBI:60240"/>
    </ligand>
</feature>
<dbReference type="PANTHER" id="PTHR10625">
    <property type="entry name" value="HISTONE DEACETYLASE HDAC1-RELATED"/>
    <property type="match status" value="1"/>
</dbReference>
<dbReference type="InterPro" id="IPR000286">
    <property type="entry name" value="HDACs"/>
</dbReference>
<evidence type="ECO:0000256" key="1">
    <source>
        <dbReference type="ARBA" id="ARBA00001968"/>
    </source>
</evidence>